<dbReference type="PROSITE" id="PS50280">
    <property type="entry name" value="SET"/>
    <property type="match status" value="1"/>
</dbReference>
<reference evidence="5" key="1">
    <citation type="submission" date="2022-11" db="EMBL/GenBank/DDBJ databases">
        <authorList>
            <person name="Morgan W.R."/>
            <person name="Tartar A."/>
        </authorList>
    </citation>
    <scope>NUCLEOTIDE SEQUENCE</scope>
    <source>
        <strain evidence="5">ARSEF 373</strain>
    </source>
</reference>
<dbReference type="PANTHER" id="PTHR13271">
    <property type="entry name" value="UNCHARACTERIZED PUTATIVE METHYLTRANSFERASE"/>
    <property type="match status" value="1"/>
</dbReference>
<evidence type="ECO:0000313" key="5">
    <source>
        <dbReference type="EMBL" id="DBA03671.1"/>
    </source>
</evidence>
<evidence type="ECO:0000313" key="6">
    <source>
        <dbReference type="Proteomes" id="UP001146120"/>
    </source>
</evidence>
<dbReference type="InterPro" id="IPR036464">
    <property type="entry name" value="Rubisco_LSMT_subst-bd_sf"/>
</dbReference>
<dbReference type="Pfam" id="PF00856">
    <property type="entry name" value="SET"/>
    <property type="match status" value="1"/>
</dbReference>
<evidence type="ECO:0000256" key="3">
    <source>
        <dbReference type="ARBA" id="ARBA00022691"/>
    </source>
</evidence>
<keyword evidence="3" id="KW-0949">S-adenosyl-L-methionine</keyword>
<dbReference type="SUPFAM" id="SSF82199">
    <property type="entry name" value="SET domain"/>
    <property type="match status" value="1"/>
</dbReference>
<keyword evidence="6" id="KW-1185">Reference proteome</keyword>
<organism evidence="5 6">
    <name type="scientific">Lagenidium giganteum</name>
    <dbReference type="NCBI Taxonomy" id="4803"/>
    <lineage>
        <taxon>Eukaryota</taxon>
        <taxon>Sar</taxon>
        <taxon>Stramenopiles</taxon>
        <taxon>Oomycota</taxon>
        <taxon>Peronosporomycetes</taxon>
        <taxon>Pythiales</taxon>
        <taxon>Pythiaceae</taxon>
    </lineage>
</organism>
<keyword evidence="1" id="KW-0489">Methyltransferase</keyword>
<dbReference type="PANTHER" id="PTHR13271:SF151">
    <property type="entry name" value="SET DOMAIN-CONTAINING PROTEIN 4"/>
    <property type="match status" value="1"/>
</dbReference>
<dbReference type="InterPro" id="IPR015353">
    <property type="entry name" value="Rubisco_LSMT_subst-bd"/>
</dbReference>
<dbReference type="EMBL" id="DAKRPA010000017">
    <property type="protein sequence ID" value="DBA03671.1"/>
    <property type="molecule type" value="Genomic_DNA"/>
</dbReference>
<dbReference type="GO" id="GO:0016279">
    <property type="term" value="F:protein-lysine N-methyltransferase activity"/>
    <property type="evidence" value="ECO:0007669"/>
    <property type="project" value="TreeGrafter"/>
</dbReference>
<keyword evidence="2" id="KW-0808">Transferase</keyword>
<dbReference type="Pfam" id="PF09273">
    <property type="entry name" value="Rubis-subs-bind"/>
    <property type="match status" value="1"/>
</dbReference>
<accession>A0AAV2Z8E9</accession>
<sequence>MAALRRVRDAVRRTRGCFVSPAIEAHAFPRMGTGIRATERIPQDTLVFQASADLWRPFSADFALEQAQLKAPGFVQQLQQLVRSSAQLQQSPFVANALVLGVHLVVNAPPPGAQATMAALTDPQASLQDLYVHALPDFVELPLYWHEGQLRELQACHAVRRAVEHSRRFYLQVHEHLFGANNTMVPRQEFFWALSILLSRATSGQQQPFTLIPFFDWFNHGDNGDECAHTFDEQKGFQVVTTKSYEPGEQLLINYGHLPNARLLRNYGFATAENAHDLVQVPLPPTLQALQPQDPASPAKARLLDALGVRRAPPSVTIDANGDVAADHRRWLHVIMATQQELDSIMQASSAASPVIPLSLEQRVDAHVRDLARAHLSSFGTTCEADRKFLEDNNDQMAPWLRACLNCRVSEKTVLERAIHRLQK</sequence>
<gene>
    <name evidence="5" type="ORF">N0F65_006850</name>
</gene>
<dbReference type="Proteomes" id="UP001146120">
    <property type="component" value="Unassembled WGS sequence"/>
</dbReference>
<dbReference type="SUPFAM" id="SSF81822">
    <property type="entry name" value="RuBisCo LSMT C-terminal, substrate-binding domain"/>
    <property type="match status" value="1"/>
</dbReference>
<dbReference type="GO" id="GO:0032259">
    <property type="term" value="P:methylation"/>
    <property type="evidence" value="ECO:0007669"/>
    <property type="project" value="UniProtKB-KW"/>
</dbReference>
<dbReference type="InterPro" id="IPR050600">
    <property type="entry name" value="SETD3_SETD6_MTase"/>
</dbReference>
<reference evidence="5" key="2">
    <citation type="journal article" date="2023" name="Microbiol Resour">
        <title>Decontamination and Annotation of the Draft Genome Sequence of the Oomycete Lagenidium giganteum ARSEF 373.</title>
        <authorList>
            <person name="Morgan W.R."/>
            <person name="Tartar A."/>
        </authorList>
    </citation>
    <scope>NUCLEOTIDE SEQUENCE</scope>
    <source>
        <strain evidence="5">ARSEF 373</strain>
    </source>
</reference>
<protein>
    <recommendedName>
        <fullName evidence="4">SET domain-containing protein</fullName>
    </recommendedName>
</protein>
<evidence type="ECO:0000259" key="4">
    <source>
        <dbReference type="PROSITE" id="PS50280"/>
    </source>
</evidence>
<dbReference type="CDD" id="cd10527">
    <property type="entry name" value="SET_LSMT"/>
    <property type="match status" value="1"/>
</dbReference>
<comment type="caution">
    <text evidence="5">The sequence shown here is derived from an EMBL/GenBank/DDBJ whole genome shotgun (WGS) entry which is preliminary data.</text>
</comment>
<proteinExistence type="predicted"/>
<evidence type="ECO:0000256" key="2">
    <source>
        <dbReference type="ARBA" id="ARBA00022679"/>
    </source>
</evidence>
<dbReference type="AlphaFoldDB" id="A0AAV2Z8E9"/>
<dbReference type="Gene3D" id="3.90.1420.10">
    <property type="entry name" value="Rubisco LSMT, substrate-binding domain"/>
    <property type="match status" value="1"/>
</dbReference>
<feature type="domain" description="SET" evidence="4">
    <location>
        <begin position="21"/>
        <end position="256"/>
    </location>
</feature>
<dbReference type="InterPro" id="IPR001214">
    <property type="entry name" value="SET_dom"/>
</dbReference>
<dbReference type="Gene3D" id="3.90.1410.10">
    <property type="entry name" value="set domain protein methyltransferase, domain 1"/>
    <property type="match status" value="1"/>
</dbReference>
<name>A0AAV2Z8E9_9STRA</name>
<evidence type="ECO:0000256" key="1">
    <source>
        <dbReference type="ARBA" id="ARBA00022603"/>
    </source>
</evidence>
<dbReference type="InterPro" id="IPR046341">
    <property type="entry name" value="SET_dom_sf"/>
</dbReference>